<comment type="caution">
    <text evidence="12">The sequence shown here is derived from an EMBL/GenBank/DDBJ whole genome shotgun (WGS) entry which is preliminary data.</text>
</comment>
<dbReference type="Gene3D" id="3.40.50.2300">
    <property type="match status" value="1"/>
</dbReference>
<protein>
    <recommendedName>
        <fullName evidence="1">Stage 0 sporulation protein A homolog</fullName>
    </recommendedName>
</protein>
<evidence type="ECO:0000313" key="13">
    <source>
        <dbReference type="Proteomes" id="UP000826793"/>
    </source>
</evidence>
<dbReference type="PANTHER" id="PTHR48111:SF2">
    <property type="entry name" value="RESPONSE REGULATOR SAER"/>
    <property type="match status" value="1"/>
</dbReference>
<dbReference type="Pfam" id="PF00072">
    <property type="entry name" value="Response_reg"/>
    <property type="match status" value="1"/>
</dbReference>
<feature type="domain" description="Response regulatory" evidence="10">
    <location>
        <begin position="5"/>
        <end position="117"/>
    </location>
</feature>
<proteinExistence type="predicted"/>
<dbReference type="CDD" id="cd00383">
    <property type="entry name" value="trans_reg_C"/>
    <property type="match status" value="1"/>
</dbReference>
<dbReference type="InterPro" id="IPR036388">
    <property type="entry name" value="WH-like_DNA-bd_sf"/>
</dbReference>
<feature type="domain" description="OmpR/PhoB-type" evidence="11">
    <location>
        <begin position="135"/>
        <end position="235"/>
    </location>
</feature>
<keyword evidence="6" id="KW-0804">Transcription</keyword>
<sequence length="242" mass="27721">MSKQTILIVEDEAEIREGIRILLSGENYSILEAENGEQALNQMSDQIDLVILDVMMPGISGLRVCEEIRKTSTVPILFLTAKAQESDKLIGLTAGGDDYLVKPFSYAELIARVKALLRRYCVYQGKGQPGATYEDDMLSAQGITIALDHNQVWVRGEERDLTEIEYQILRLLMQRPQWIFSAQAIYESIWNEPYFPVSNGTVMVHIRKLRTKIEDDPQNPVFIKTVWGKGYRFGWEERYVPQ</sequence>
<feature type="DNA-binding region" description="OmpR/PhoB-type" evidence="9">
    <location>
        <begin position="135"/>
        <end position="235"/>
    </location>
</feature>
<evidence type="ECO:0000313" key="12">
    <source>
        <dbReference type="EMBL" id="HJB98783.1"/>
    </source>
</evidence>
<name>A0A9D2MW82_9FIRM</name>
<dbReference type="SUPFAM" id="SSF52172">
    <property type="entry name" value="CheY-like"/>
    <property type="match status" value="1"/>
</dbReference>
<dbReference type="GO" id="GO:0005829">
    <property type="term" value="C:cytosol"/>
    <property type="evidence" value="ECO:0007669"/>
    <property type="project" value="TreeGrafter"/>
</dbReference>
<evidence type="ECO:0000256" key="1">
    <source>
        <dbReference type="ARBA" id="ARBA00018672"/>
    </source>
</evidence>
<evidence type="ECO:0000256" key="7">
    <source>
        <dbReference type="ARBA" id="ARBA00024867"/>
    </source>
</evidence>
<dbReference type="GO" id="GO:0032993">
    <property type="term" value="C:protein-DNA complex"/>
    <property type="evidence" value="ECO:0007669"/>
    <property type="project" value="TreeGrafter"/>
</dbReference>
<dbReference type="PROSITE" id="PS50110">
    <property type="entry name" value="RESPONSE_REGULATORY"/>
    <property type="match status" value="1"/>
</dbReference>
<dbReference type="Proteomes" id="UP000826793">
    <property type="component" value="Unassembled WGS sequence"/>
</dbReference>
<dbReference type="Gene3D" id="6.10.250.690">
    <property type="match status" value="1"/>
</dbReference>
<dbReference type="SMART" id="SM00862">
    <property type="entry name" value="Trans_reg_C"/>
    <property type="match status" value="1"/>
</dbReference>
<dbReference type="Pfam" id="PF00486">
    <property type="entry name" value="Trans_reg_C"/>
    <property type="match status" value="1"/>
</dbReference>
<comment type="function">
    <text evidence="7">May play the central regulatory role in sporulation. It may be an element of the effector pathway responsible for the activation of sporulation genes in response to nutritional stress. Spo0A may act in concert with spo0H (a sigma factor) to control the expression of some genes that are critical to the sporulation process.</text>
</comment>
<dbReference type="InterPro" id="IPR001789">
    <property type="entry name" value="Sig_transdc_resp-reg_receiver"/>
</dbReference>
<dbReference type="PROSITE" id="PS51755">
    <property type="entry name" value="OMPR_PHOB"/>
    <property type="match status" value="1"/>
</dbReference>
<evidence type="ECO:0000256" key="5">
    <source>
        <dbReference type="ARBA" id="ARBA00023125"/>
    </source>
</evidence>
<evidence type="ECO:0000256" key="8">
    <source>
        <dbReference type="PROSITE-ProRule" id="PRU00169"/>
    </source>
</evidence>
<keyword evidence="3" id="KW-0902">Two-component regulatory system</keyword>
<dbReference type="InterPro" id="IPR011006">
    <property type="entry name" value="CheY-like_superfamily"/>
</dbReference>
<evidence type="ECO:0000256" key="2">
    <source>
        <dbReference type="ARBA" id="ARBA00022553"/>
    </source>
</evidence>
<reference evidence="12" key="2">
    <citation type="submission" date="2021-04" db="EMBL/GenBank/DDBJ databases">
        <authorList>
            <person name="Gilroy R."/>
        </authorList>
    </citation>
    <scope>NUCLEOTIDE SEQUENCE</scope>
    <source>
        <strain evidence="12">CHK185-1770</strain>
    </source>
</reference>
<dbReference type="InterPro" id="IPR001867">
    <property type="entry name" value="OmpR/PhoB-type_DNA-bd"/>
</dbReference>
<dbReference type="FunFam" id="1.10.10.10:FF:000018">
    <property type="entry name" value="DNA-binding response regulator ResD"/>
    <property type="match status" value="1"/>
</dbReference>
<dbReference type="CDD" id="cd17574">
    <property type="entry name" value="REC_OmpR"/>
    <property type="match status" value="1"/>
</dbReference>
<dbReference type="EMBL" id="DWXG01000080">
    <property type="protein sequence ID" value="HJB98783.1"/>
    <property type="molecule type" value="Genomic_DNA"/>
</dbReference>
<accession>A0A9D2MW82</accession>
<dbReference type="InterPro" id="IPR039420">
    <property type="entry name" value="WalR-like"/>
</dbReference>
<keyword evidence="4" id="KW-0805">Transcription regulation</keyword>
<dbReference type="GO" id="GO:0000156">
    <property type="term" value="F:phosphorelay response regulator activity"/>
    <property type="evidence" value="ECO:0007669"/>
    <property type="project" value="TreeGrafter"/>
</dbReference>
<keyword evidence="5 9" id="KW-0238">DNA-binding</keyword>
<organism evidence="12 13">
    <name type="scientific">Candidatus Acutalibacter pullicola</name>
    <dbReference type="NCBI Taxonomy" id="2838417"/>
    <lineage>
        <taxon>Bacteria</taxon>
        <taxon>Bacillati</taxon>
        <taxon>Bacillota</taxon>
        <taxon>Clostridia</taxon>
        <taxon>Eubacteriales</taxon>
        <taxon>Acutalibacteraceae</taxon>
        <taxon>Acutalibacter</taxon>
    </lineage>
</organism>
<dbReference type="PANTHER" id="PTHR48111">
    <property type="entry name" value="REGULATOR OF RPOS"/>
    <property type="match status" value="1"/>
</dbReference>
<evidence type="ECO:0000256" key="3">
    <source>
        <dbReference type="ARBA" id="ARBA00023012"/>
    </source>
</evidence>
<dbReference type="FunFam" id="3.40.50.2300:FF:000001">
    <property type="entry name" value="DNA-binding response regulator PhoB"/>
    <property type="match status" value="1"/>
</dbReference>
<feature type="modified residue" description="4-aspartylphosphate" evidence="8">
    <location>
        <position position="53"/>
    </location>
</feature>
<evidence type="ECO:0000256" key="9">
    <source>
        <dbReference type="PROSITE-ProRule" id="PRU01091"/>
    </source>
</evidence>
<dbReference type="GO" id="GO:0000976">
    <property type="term" value="F:transcription cis-regulatory region binding"/>
    <property type="evidence" value="ECO:0007669"/>
    <property type="project" value="TreeGrafter"/>
</dbReference>
<keyword evidence="2 8" id="KW-0597">Phosphoprotein</keyword>
<dbReference type="AlphaFoldDB" id="A0A9D2MW82"/>
<dbReference type="Gene3D" id="1.10.10.10">
    <property type="entry name" value="Winged helix-like DNA-binding domain superfamily/Winged helix DNA-binding domain"/>
    <property type="match status" value="1"/>
</dbReference>
<evidence type="ECO:0000259" key="11">
    <source>
        <dbReference type="PROSITE" id="PS51755"/>
    </source>
</evidence>
<gene>
    <name evidence="12" type="ORF">H9710_09430</name>
</gene>
<reference evidence="12" key="1">
    <citation type="journal article" date="2021" name="PeerJ">
        <title>Extensive microbial diversity within the chicken gut microbiome revealed by metagenomics and culture.</title>
        <authorList>
            <person name="Gilroy R."/>
            <person name="Ravi A."/>
            <person name="Getino M."/>
            <person name="Pursley I."/>
            <person name="Horton D.L."/>
            <person name="Alikhan N.F."/>
            <person name="Baker D."/>
            <person name="Gharbi K."/>
            <person name="Hall N."/>
            <person name="Watson M."/>
            <person name="Adriaenssens E.M."/>
            <person name="Foster-Nyarko E."/>
            <person name="Jarju S."/>
            <person name="Secka A."/>
            <person name="Antonio M."/>
            <person name="Oren A."/>
            <person name="Chaudhuri R.R."/>
            <person name="La Ragione R."/>
            <person name="Hildebrand F."/>
            <person name="Pallen M.J."/>
        </authorList>
    </citation>
    <scope>NUCLEOTIDE SEQUENCE</scope>
    <source>
        <strain evidence="12">CHK185-1770</strain>
    </source>
</reference>
<evidence type="ECO:0000259" key="10">
    <source>
        <dbReference type="PROSITE" id="PS50110"/>
    </source>
</evidence>
<evidence type="ECO:0000256" key="6">
    <source>
        <dbReference type="ARBA" id="ARBA00023163"/>
    </source>
</evidence>
<evidence type="ECO:0000256" key="4">
    <source>
        <dbReference type="ARBA" id="ARBA00023015"/>
    </source>
</evidence>
<dbReference type="SMART" id="SM00448">
    <property type="entry name" value="REC"/>
    <property type="match status" value="1"/>
</dbReference>
<dbReference type="GO" id="GO:0006355">
    <property type="term" value="P:regulation of DNA-templated transcription"/>
    <property type="evidence" value="ECO:0007669"/>
    <property type="project" value="InterPro"/>
</dbReference>